<dbReference type="InterPro" id="IPR000210">
    <property type="entry name" value="BTB/POZ_dom"/>
</dbReference>
<feature type="compositionally biased region" description="Basic residues" evidence="4">
    <location>
        <begin position="569"/>
        <end position="580"/>
    </location>
</feature>
<dbReference type="GeneID" id="116295318"/>
<dbReference type="PANTHER" id="PTHR15711:SF25">
    <property type="entry name" value="RADISH, ISOFORM I"/>
    <property type="match status" value="1"/>
</dbReference>
<feature type="domain" description="Rap-GAP" evidence="5">
    <location>
        <begin position="212"/>
        <end position="428"/>
    </location>
</feature>
<dbReference type="PROSITE" id="PS50097">
    <property type="entry name" value="BTB"/>
    <property type="match status" value="1"/>
</dbReference>
<dbReference type="KEGG" id="aten:116295318"/>
<dbReference type="SUPFAM" id="SSF111347">
    <property type="entry name" value="Rap/Ran-GAP"/>
    <property type="match status" value="1"/>
</dbReference>
<dbReference type="GO" id="GO:0051056">
    <property type="term" value="P:regulation of small GTPase mediated signal transduction"/>
    <property type="evidence" value="ECO:0007669"/>
    <property type="project" value="InterPro"/>
</dbReference>
<dbReference type="SUPFAM" id="SSF54695">
    <property type="entry name" value="POZ domain"/>
    <property type="match status" value="1"/>
</dbReference>
<evidence type="ECO:0000259" key="5">
    <source>
        <dbReference type="PROSITE" id="PS50085"/>
    </source>
</evidence>
<dbReference type="OrthoDB" id="2499658at2759"/>
<evidence type="ECO:0000313" key="7">
    <source>
        <dbReference type="Proteomes" id="UP000515163"/>
    </source>
</evidence>
<feature type="compositionally biased region" description="Basic and acidic residues" evidence="4">
    <location>
        <begin position="436"/>
        <end position="450"/>
    </location>
</feature>
<dbReference type="Gene3D" id="3.30.710.10">
    <property type="entry name" value="Potassium Channel Kv1.1, Chain A"/>
    <property type="match status" value="1"/>
</dbReference>
<evidence type="ECO:0000313" key="8">
    <source>
        <dbReference type="RefSeq" id="XP_031558962.1"/>
    </source>
</evidence>
<dbReference type="GO" id="GO:0005737">
    <property type="term" value="C:cytoplasm"/>
    <property type="evidence" value="ECO:0007669"/>
    <property type="project" value="TreeGrafter"/>
</dbReference>
<dbReference type="AlphaFoldDB" id="A0A6P8I244"/>
<reference evidence="8" key="1">
    <citation type="submission" date="2025-08" db="UniProtKB">
        <authorList>
            <consortium name="RefSeq"/>
        </authorList>
    </citation>
    <scope>IDENTIFICATION</scope>
    <source>
        <tissue evidence="8">Tentacle</tissue>
    </source>
</reference>
<accession>A0A6P8I244</accession>
<dbReference type="Gene3D" id="6.10.140.210">
    <property type="match status" value="1"/>
</dbReference>
<dbReference type="SMART" id="SM00225">
    <property type="entry name" value="BTB"/>
    <property type="match status" value="1"/>
</dbReference>
<dbReference type="Pfam" id="PF21022">
    <property type="entry name" value="Rap-GAP_dimer"/>
    <property type="match status" value="1"/>
</dbReference>
<gene>
    <name evidence="8" type="primary">LOC116295318</name>
</gene>
<protein>
    <submittedName>
        <fullName evidence="8">Rap1 GTPase-activating protein 2-like</fullName>
    </submittedName>
</protein>
<feature type="domain" description="BTB" evidence="6">
    <location>
        <begin position="494"/>
        <end position="640"/>
    </location>
</feature>
<proteinExistence type="predicted"/>
<evidence type="ECO:0000256" key="4">
    <source>
        <dbReference type="SAM" id="MobiDB-lite"/>
    </source>
</evidence>
<dbReference type="GO" id="GO:0005096">
    <property type="term" value="F:GTPase activator activity"/>
    <property type="evidence" value="ECO:0007669"/>
    <property type="project" value="UniProtKB-KW"/>
</dbReference>
<dbReference type="RefSeq" id="XP_031558962.1">
    <property type="nucleotide sequence ID" value="XM_031703102.1"/>
</dbReference>
<sequence length="811" mass="91691">MENKNFTCDKQNGGNLASENSDFLAILGGFKRECLQVNDFLEEEREFRDKEETQSGEKCKICSSHPFILAKAGYWIECTDKNCPKMKSVLHLSDKLVNSFRDLGSSGKICTKVLPEEIYENYFYGSKHWNYSCRDEKIGPVILTIKQEFRQSKDFLRIMVRSSSHVIHGMLPVSSISTSPYSHEEVVQFLSSVIGLEAQLKPIKISAAPAELLRIDKVFLKDEYKVGLLYVKEGQTTEEQIFNNQEHSQAFDDFLDLLGERVRLKGFSEYRGGLDISNDLTGTHSVHAKNGNKQVMFHVSTLLPFEKKDTQKLQRKRHIGNDIACVVFLEAAHTQFDPECIKSNFLHTFVVVQVDVSTNPNKYTVSVVSRKQVPFYGPSLAEKSTFKKGPELKKWLLNKVINGEVACHKAPNFAKLHQRTRNQLMEDLLESIEKSPVDTREKRDPFPFRDHGRRSQSSSRFSVSCQESLQETFESTDQMVKDFSSLLGEKSQVADVRFIVGKSEKKAFLGVKAIMAARSSVFRKLLVEDQASDDCQKKISSNGTTSPTSPRNVVSSWNITSSKLPGSSRSKKFNLNKHRSSSTGEDDVVLAAFSDLEPRNQKNGKQENNAQQEYIIDEFEPDVFEALLRYLHTGSCHITSRILPGLLCAAQCYEIPEVKQVCVDSIEECLDASMFYTMLQSIDQYTSYPEVQQMIRDKIAVFLTEVEIKELDISAVSLLSDKSFNVVLSKLNKVNEVSKFKAIVEWSKIWSSKMDNSMDEMAKQLISQFVNLSNMTPTDLLEVVQPSGLVPNEKLMVVMATKADPSLSSTC</sequence>
<feature type="region of interest" description="Disordered" evidence="4">
    <location>
        <begin position="533"/>
        <end position="582"/>
    </location>
</feature>
<evidence type="ECO:0000259" key="6">
    <source>
        <dbReference type="PROSITE" id="PS50097"/>
    </source>
</evidence>
<evidence type="ECO:0000256" key="3">
    <source>
        <dbReference type="ARBA" id="ARBA00023054"/>
    </source>
</evidence>
<dbReference type="Proteomes" id="UP000515163">
    <property type="component" value="Unplaced"/>
</dbReference>
<keyword evidence="2" id="KW-0597">Phosphoprotein</keyword>
<dbReference type="InParanoid" id="A0A6P8I244"/>
<name>A0A6P8I244_ACTTE</name>
<feature type="region of interest" description="Disordered" evidence="4">
    <location>
        <begin position="436"/>
        <end position="462"/>
    </location>
</feature>
<keyword evidence="1" id="KW-0343">GTPase activation</keyword>
<dbReference type="Pfam" id="PF02145">
    <property type="entry name" value="Rap_GAP"/>
    <property type="match status" value="1"/>
</dbReference>
<evidence type="ECO:0000256" key="2">
    <source>
        <dbReference type="ARBA" id="ARBA00022553"/>
    </source>
</evidence>
<organism evidence="7 8">
    <name type="scientific">Actinia tenebrosa</name>
    <name type="common">Australian red waratah sea anemone</name>
    <dbReference type="NCBI Taxonomy" id="6105"/>
    <lineage>
        <taxon>Eukaryota</taxon>
        <taxon>Metazoa</taxon>
        <taxon>Cnidaria</taxon>
        <taxon>Anthozoa</taxon>
        <taxon>Hexacorallia</taxon>
        <taxon>Actiniaria</taxon>
        <taxon>Actiniidae</taxon>
        <taxon>Actinia</taxon>
    </lineage>
</organism>
<keyword evidence="7" id="KW-1185">Reference proteome</keyword>
<dbReference type="PANTHER" id="PTHR15711">
    <property type="entry name" value="RAP GTPASE-ACTIVATING PROTEIN"/>
    <property type="match status" value="1"/>
</dbReference>
<dbReference type="InterPro" id="IPR000331">
    <property type="entry name" value="Rap/Ran_GAP_dom"/>
</dbReference>
<dbReference type="InterPro" id="IPR050989">
    <property type="entry name" value="Rap1_Ran_GAP"/>
</dbReference>
<dbReference type="InterPro" id="IPR011333">
    <property type="entry name" value="SKP1/BTB/POZ_sf"/>
</dbReference>
<dbReference type="FunFam" id="3.40.50.11210:FF:000002">
    <property type="entry name" value="Signal-induced proliferation-associated 1-like protein 1"/>
    <property type="match status" value="1"/>
</dbReference>
<feature type="compositionally biased region" description="Polar residues" evidence="4">
    <location>
        <begin position="538"/>
        <end position="568"/>
    </location>
</feature>
<dbReference type="PROSITE" id="PS50085">
    <property type="entry name" value="RAPGAP"/>
    <property type="match status" value="1"/>
</dbReference>
<keyword evidence="3" id="KW-0175">Coiled coil</keyword>
<evidence type="ECO:0000256" key="1">
    <source>
        <dbReference type="ARBA" id="ARBA00022468"/>
    </source>
</evidence>
<dbReference type="Gene3D" id="3.40.50.11210">
    <property type="entry name" value="Rap/Ran-GAP"/>
    <property type="match status" value="1"/>
</dbReference>
<dbReference type="InterPro" id="IPR035974">
    <property type="entry name" value="Rap/Ran-GAP_sf"/>
</dbReference>
<dbReference type="Pfam" id="PF00651">
    <property type="entry name" value="BTB"/>
    <property type="match status" value="1"/>
</dbReference>